<dbReference type="EMBL" id="WEZZ01019286">
    <property type="protein sequence ID" value="NXP62857.1"/>
    <property type="molecule type" value="Genomic_DNA"/>
</dbReference>
<dbReference type="InterPro" id="IPR016187">
    <property type="entry name" value="CTDL_fold"/>
</dbReference>
<proteinExistence type="predicted"/>
<gene>
    <name evidence="2" type="primary">Mrc1_1</name>
    <name evidence="2" type="ORF">CHLCYA_R10654</name>
</gene>
<name>A0A852AY53_9CORV</name>
<dbReference type="PROSITE" id="PS50041">
    <property type="entry name" value="C_TYPE_LECTIN_2"/>
    <property type="match status" value="1"/>
</dbReference>
<dbReference type="SMART" id="SM00034">
    <property type="entry name" value="CLECT"/>
    <property type="match status" value="1"/>
</dbReference>
<dbReference type="Gene3D" id="3.10.100.10">
    <property type="entry name" value="Mannose-Binding Protein A, subunit A"/>
    <property type="match status" value="1"/>
</dbReference>
<dbReference type="CDD" id="cd00037">
    <property type="entry name" value="CLECT"/>
    <property type="match status" value="1"/>
</dbReference>
<dbReference type="AlphaFoldDB" id="A0A852AY53"/>
<dbReference type="InterPro" id="IPR001304">
    <property type="entry name" value="C-type_lectin-like"/>
</dbReference>
<evidence type="ECO:0000313" key="2">
    <source>
        <dbReference type="EMBL" id="NXP62857.1"/>
    </source>
</evidence>
<organism evidence="2 3">
    <name type="scientific">Chloropsis cyanopogon</name>
    <dbReference type="NCBI Taxonomy" id="1218682"/>
    <lineage>
        <taxon>Eukaryota</taxon>
        <taxon>Metazoa</taxon>
        <taxon>Chordata</taxon>
        <taxon>Craniata</taxon>
        <taxon>Vertebrata</taxon>
        <taxon>Euteleostomi</taxon>
        <taxon>Archelosauria</taxon>
        <taxon>Archosauria</taxon>
        <taxon>Dinosauria</taxon>
        <taxon>Saurischia</taxon>
        <taxon>Theropoda</taxon>
        <taxon>Coelurosauria</taxon>
        <taxon>Aves</taxon>
        <taxon>Neognathae</taxon>
        <taxon>Neoaves</taxon>
        <taxon>Telluraves</taxon>
        <taxon>Australaves</taxon>
        <taxon>Passeriformes</taxon>
        <taxon>Corvoidea</taxon>
        <taxon>Irenidae</taxon>
        <taxon>Chloropsis</taxon>
    </lineage>
</organism>
<feature type="non-terminal residue" evidence="2">
    <location>
        <position position="1"/>
    </location>
</feature>
<dbReference type="Proteomes" id="UP000614263">
    <property type="component" value="Unassembled WGS sequence"/>
</dbReference>
<evidence type="ECO:0000313" key="3">
    <source>
        <dbReference type="Proteomes" id="UP000614263"/>
    </source>
</evidence>
<keyword evidence="3" id="KW-1185">Reference proteome</keyword>
<dbReference type="InterPro" id="IPR016186">
    <property type="entry name" value="C-type_lectin-like/link_sf"/>
</dbReference>
<evidence type="ECO:0000259" key="1">
    <source>
        <dbReference type="PROSITE" id="PS50041"/>
    </source>
</evidence>
<sequence length="138" mass="15806">HKNFWKTNPVTETRYQINSESLLTWNQARISCQQQDAELLSITDLHEEMYLLGLTSDLGINAKLWIGLYNSLESGWKWLGGSPFRYLNWAPGNPSGESIKVCGTFQGRNGKWENQLCDRKLGYICQKRNTSLDSFTIA</sequence>
<dbReference type="InterPro" id="IPR050111">
    <property type="entry name" value="C-type_lectin/snaclec_domain"/>
</dbReference>
<comment type="caution">
    <text evidence="2">The sequence shown here is derived from an EMBL/GenBank/DDBJ whole genome shotgun (WGS) entry which is preliminary data.</text>
</comment>
<dbReference type="SUPFAM" id="SSF56436">
    <property type="entry name" value="C-type lectin-like"/>
    <property type="match status" value="1"/>
</dbReference>
<feature type="non-terminal residue" evidence="2">
    <location>
        <position position="138"/>
    </location>
</feature>
<protein>
    <submittedName>
        <fullName evidence="2">MRC1 protein</fullName>
    </submittedName>
</protein>
<accession>A0A852AY53</accession>
<dbReference type="FunFam" id="3.10.100.10:FF:000023">
    <property type="entry name" value="Macrophage mannose receptor 1"/>
    <property type="match status" value="1"/>
</dbReference>
<reference evidence="2" key="1">
    <citation type="submission" date="2019-10" db="EMBL/GenBank/DDBJ databases">
        <title>Bird 10,000 Genomes (B10K) Project - Family phase.</title>
        <authorList>
            <person name="Zhang G."/>
        </authorList>
    </citation>
    <scope>NUCLEOTIDE SEQUENCE</scope>
    <source>
        <strain evidence="2">B10K-DU-002-57</strain>
        <tissue evidence="2">Muscle</tissue>
    </source>
</reference>
<feature type="domain" description="C-type lectin" evidence="1">
    <location>
        <begin position="15"/>
        <end position="126"/>
    </location>
</feature>
<dbReference type="Pfam" id="PF00059">
    <property type="entry name" value="Lectin_C"/>
    <property type="match status" value="1"/>
</dbReference>
<dbReference type="PANTHER" id="PTHR22803">
    <property type="entry name" value="MANNOSE, PHOSPHOLIPASE, LECTIN RECEPTOR RELATED"/>
    <property type="match status" value="1"/>
</dbReference>